<dbReference type="InterPro" id="IPR020894">
    <property type="entry name" value="Cadherin_CS"/>
</dbReference>
<evidence type="ECO:0000259" key="13">
    <source>
        <dbReference type="PROSITE" id="PS50268"/>
    </source>
</evidence>
<keyword evidence="10" id="KW-0472">Membrane</keyword>
<dbReference type="HOGENOM" id="CLU_068601_1_0_1"/>
<keyword evidence="5" id="KW-0732">Signal</keyword>
<feature type="domain" description="Cadherin" evidence="13">
    <location>
        <begin position="162"/>
        <end position="265"/>
    </location>
</feature>
<evidence type="ECO:0000256" key="4">
    <source>
        <dbReference type="ARBA" id="ARBA00022723"/>
    </source>
</evidence>
<feature type="domain" description="Cadherin" evidence="13">
    <location>
        <begin position="3"/>
        <end position="60"/>
    </location>
</feature>
<dbReference type="PANTHER" id="PTHR24026">
    <property type="entry name" value="FAT ATYPICAL CADHERIN-RELATED"/>
    <property type="match status" value="1"/>
</dbReference>
<evidence type="ECO:0000256" key="11">
    <source>
        <dbReference type="ARBA" id="ARBA00023180"/>
    </source>
</evidence>
<dbReference type="PRINTS" id="PR00205">
    <property type="entry name" value="CADHERIN"/>
</dbReference>
<keyword evidence="8" id="KW-0130">Cell adhesion</keyword>
<dbReference type="CTD" id="20230217"/>
<dbReference type="OrthoDB" id="6162616at2759"/>
<name>V3Z8E4_LOTGI</name>
<comment type="subcellular location">
    <subcellularLocation>
        <location evidence="1">Cell membrane</location>
        <topology evidence="1">Single-pass type I membrane protein</topology>
    </subcellularLocation>
</comment>
<dbReference type="Pfam" id="PF00028">
    <property type="entry name" value="Cadherin"/>
    <property type="match status" value="3"/>
</dbReference>
<dbReference type="AlphaFoldDB" id="V3Z8E4"/>
<keyword evidence="7 12" id="KW-0106">Calcium</keyword>
<evidence type="ECO:0000313" key="15">
    <source>
        <dbReference type="Proteomes" id="UP000030746"/>
    </source>
</evidence>
<keyword evidence="9" id="KW-1133">Transmembrane helix</keyword>
<dbReference type="GO" id="GO:0005509">
    <property type="term" value="F:calcium ion binding"/>
    <property type="evidence" value="ECO:0007669"/>
    <property type="project" value="UniProtKB-UniRule"/>
</dbReference>
<dbReference type="SMART" id="SM00112">
    <property type="entry name" value="CA"/>
    <property type="match status" value="3"/>
</dbReference>
<dbReference type="EMBL" id="KB202953">
    <property type="protein sequence ID" value="ESO87163.1"/>
    <property type="molecule type" value="Genomic_DNA"/>
</dbReference>
<dbReference type="GO" id="GO:0005886">
    <property type="term" value="C:plasma membrane"/>
    <property type="evidence" value="ECO:0007669"/>
    <property type="project" value="UniProtKB-SubCell"/>
</dbReference>
<sequence>FRFTVNSDNGQISNLVALDFESQSQYLLAVLAVDSGTYPRTATATVTINVQDINDNIPVFVQTFFEGSVPENEAIGTSVLTVTAVDADSTPTIDYIIQETNVPFRIDNTGRIFTTQVLDFELRQSLQFTVTTQQGRNSLNTQYRAGVRITVTNVNDAAPSLTINPAVINIPENQALGELPAFASATDQDPQNDFNRISYRMIYGDVSVFNLDSTTGRITTNTNFNTNGKAKYSVTVMAFDNGIPSLTDTSEVNVLLSRNFFSPVFEPVRYTPTISEITQVGNVIERVNATDRDTTVSVTTIHYEKTMIQNID</sequence>
<evidence type="ECO:0000256" key="10">
    <source>
        <dbReference type="ARBA" id="ARBA00023136"/>
    </source>
</evidence>
<evidence type="ECO:0000256" key="1">
    <source>
        <dbReference type="ARBA" id="ARBA00004251"/>
    </source>
</evidence>
<feature type="non-terminal residue" evidence="14">
    <location>
        <position position="1"/>
    </location>
</feature>
<dbReference type="PANTHER" id="PTHR24026:SF126">
    <property type="entry name" value="PROTOCADHERIN FAT 4"/>
    <property type="match status" value="1"/>
</dbReference>
<dbReference type="Proteomes" id="UP000030746">
    <property type="component" value="Unassembled WGS sequence"/>
</dbReference>
<keyword evidence="2" id="KW-1003">Cell membrane</keyword>
<evidence type="ECO:0000256" key="5">
    <source>
        <dbReference type="ARBA" id="ARBA00022729"/>
    </source>
</evidence>
<dbReference type="KEGG" id="lgi:LOTGIDRAFT_107411"/>
<evidence type="ECO:0000256" key="9">
    <source>
        <dbReference type="ARBA" id="ARBA00022989"/>
    </source>
</evidence>
<dbReference type="GO" id="GO:0007156">
    <property type="term" value="P:homophilic cell adhesion via plasma membrane adhesion molecules"/>
    <property type="evidence" value="ECO:0007669"/>
    <property type="project" value="InterPro"/>
</dbReference>
<keyword evidence="4" id="KW-0479">Metal-binding</keyword>
<dbReference type="RefSeq" id="XP_009062112.1">
    <property type="nucleotide sequence ID" value="XM_009063864.1"/>
</dbReference>
<dbReference type="PROSITE" id="PS50268">
    <property type="entry name" value="CADHERIN_2"/>
    <property type="match status" value="3"/>
</dbReference>
<dbReference type="InterPro" id="IPR015919">
    <property type="entry name" value="Cadherin-like_sf"/>
</dbReference>
<keyword evidence="3" id="KW-0812">Transmembrane</keyword>
<evidence type="ECO:0000256" key="6">
    <source>
        <dbReference type="ARBA" id="ARBA00022737"/>
    </source>
</evidence>
<feature type="domain" description="Cadherin" evidence="13">
    <location>
        <begin position="61"/>
        <end position="161"/>
    </location>
</feature>
<dbReference type="FunFam" id="2.60.40.60:FF:000123">
    <property type="entry name" value="Protocadherin beta 4"/>
    <property type="match status" value="1"/>
</dbReference>
<reference evidence="14 15" key="1">
    <citation type="journal article" date="2013" name="Nature">
        <title>Insights into bilaterian evolution from three spiralian genomes.</title>
        <authorList>
            <person name="Simakov O."/>
            <person name="Marletaz F."/>
            <person name="Cho S.J."/>
            <person name="Edsinger-Gonzales E."/>
            <person name="Havlak P."/>
            <person name="Hellsten U."/>
            <person name="Kuo D.H."/>
            <person name="Larsson T."/>
            <person name="Lv J."/>
            <person name="Arendt D."/>
            <person name="Savage R."/>
            <person name="Osoegawa K."/>
            <person name="de Jong P."/>
            <person name="Grimwood J."/>
            <person name="Chapman J.A."/>
            <person name="Shapiro H."/>
            <person name="Aerts A."/>
            <person name="Otillar R.P."/>
            <person name="Terry A.Y."/>
            <person name="Boore J.L."/>
            <person name="Grigoriev I.V."/>
            <person name="Lindberg D.R."/>
            <person name="Seaver E.C."/>
            <person name="Weisblat D.A."/>
            <person name="Putnam N.H."/>
            <person name="Rokhsar D.S."/>
        </authorList>
    </citation>
    <scope>NUCLEOTIDE SEQUENCE [LARGE SCALE GENOMIC DNA]</scope>
</reference>
<protein>
    <recommendedName>
        <fullName evidence="13">Cadherin domain-containing protein</fullName>
    </recommendedName>
</protein>
<dbReference type="PROSITE" id="PS00232">
    <property type="entry name" value="CADHERIN_1"/>
    <property type="match status" value="1"/>
</dbReference>
<keyword evidence="11" id="KW-0325">Glycoprotein</keyword>
<dbReference type="InterPro" id="IPR002126">
    <property type="entry name" value="Cadherin-like_dom"/>
</dbReference>
<evidence type="ECO:0000256" key="2">
    <source>
        <dbReference type="ARBA" id="ARBA00022475"/>
    </source>
</evidence>
<dbReference type="SUPFAM" id="SSF49313">
    <property type="entry name" value="Cadherin-like"/>
    <property type="match status" value="3"/>
</dbReference>
<evidence type="ECO:0000256" key="12">
    <source>
        <dbReference type="PROSITE-ProRule" id="PRU00043"/>
    </source>
</evidence>
<dbReference type="CDD" id="cd11304">
    <property type="entry name" value="Cadherin_repeat"/>
    <property type="match status" value="3"/>
</dbReference>
<evidence type="ECO:0000256" key="8">
    <source>
        <dbReference type="ARBA" id="ARBA00022889"/>
    </source>
</evidence>
<gene>
    <name evidence="14" type="ORF">LOTGIDRAFT_107411</name>
</gene>
<accession>V3Z8E4</accession>
<organism evidence="14 15">
    <name type="scientific">Lottia gigantea</name>
    <name type="common">Giant owl limpet</name>
    <dbReference type="NCBI Taxonomy" id="225164"/>
    <lineage>
        <taxon>Eukaryota</taxon>
        <taxon>Metazoa</taxon>
        <taxon>Spiralia</taxon>
        <taxon>Lophotrochozoa</taxon>
        <taxon>Mollusca</taxon>
        <taxon>Gastropoda</taxon>
        <taxon>Patellogastropoda</taxon>
        <taxon>Lottioidea</taxon>
        <taxon>Lottiidae</taxon>
        <taxon>Lottia</taxon>
    </lineage>
</organism>
<keyword evidence="15" id="KW-1185">Reference proteome</keyword>
<keyword evidence="6" id="KW-0677">Repeat</keyword>
<evidence type="ECO:0000256" key="7">
    <source>
        <dbReference type="ARBA" id="ARBA00022837"/>
    </source>
</evidence>
<proteinExistence type="predicted"/>
<dbReference type="GeneID" id="20230217"/>
<dbReference type="Gene3D" id="2.60.40.60">
    <property type="entry name" value="Cadherins"/>
    <property type="match status" value="3"/>
</dbReference>
<evidence type="ECO:0000256" key="3">
    <source>
        <dbReference type="ARBA" id="ARBA00022692"/>
    </source>
</evidence>
<evidence type="ECO:0000313" key="14">
    <source>
        <dbReference type="EMBL" id="ESO87163.1"/>
    </source>
</evidence>
<dbReference type="OMA" id="YRIATIH"/>